<name>A0A7M2YCX8_9FLAO</name>
<dbReference type="Gene3D" id="3.10.450.50">
    <property type="match status" value="1"/>
</dbReference>
<sequence>MNWNIIAVFFAAMVLLGITSCKVSETNSQIDIRTKTITKQEVADAQKAWGEGIVNIGKVFSEHGDYKAAATAHLNNFYNYQEGTVLFKPTLASQNQFRTDFEGALSYFVAGNSKYPEDAGFAINPWSAVRWENIGTKIIGNMAVAMGNYYFTPATGGNEGKVEYSFAYTKNNTGQLKIILHDSHYPYSPKK</sequence>
<organism evidence="1 2">
    <name type="scientific">Kaistella flava</name>
    <name type="common">ex Peng et al. 2021</name>
    <dbReference type="NCBI Taxonomy" id="2038776"/>
    <lineage>
        <taxon>Bacteria</taxon>
        <taxon>Pseudomonadati</taxon>
        <taxon>Bacteroidota</taxon>
        <taxon>Flavobacteriia</taxon>
        <taxon>Flavobacteriales</taxon>
        <taxon>Weeksellaceae</taxon>
        <taxon>Chryseobacterium group</taxon>
        <taxon>Kaistella</taxon>
    </lineage>
</organism>
<keyword evidence="1" id="KW-0378">Hydrolase</keyword>
<dbReference type="KEGG" id="kfa:Q73A0000_03805"/>
<dbReference type="EMBL" id="CP040442">
    <property type="protein sequence ID" value="QOW11910.1"/>
    <property type="molecule type" value="Genomic_DNA"/>
</dbReference>
<protein>
    <submittedName>
        <fullName evidence="1">Phosphoribosyl-AMP cyclohydrolase</fullName>
    </submittedName>
</protein>
<dbReference type="AlphaFoldDB" id="A0A7M2YCX8"/>
<dbReference type="InterPro" id="IPR016878">
    <property type="entry name" value="MICAH-like"/>
</dbReference>
<keyword evidence="2" id="KW-1185">Reference proteome</keyword>
<gene>
    <name evidence="1" type="ORF">Q73A0000_03805</name>
</gene>
<evidence type="ECO:0000313" key="1">
    <source>
        <dbReference type="EMBL" id="QOW11910.1"/>
    </source>
</evidence>
<reference evidence="1 2" key="1">
    <citation type="submission" date="2019-05" db="EMBL/GenBank/DDBJ databases">
        <title>Chryseobacterium sp. isolated from King George Island, maritime Antarctica.</title>
        <authorList>
            <person name="Peng X."/>
        </authorList>
    </citation>
    <scope>NUCLEOTIDE SEQUENCE [LARGE SCALE GENOMIC DNA]</scope>
    <source>
        <strain evidence="1 2">7-3A</strain>
    </source>
</reference>
<accession>A0A7M2YCX8</accession>
<dbReference type="PIRSF" id="PIRSF028288">
    <property type="entry name" value="UCP028288"/>
    <property type="match status" value="1"/>
</dbReference>
<evidence type="ECO:0000313" key="2">
    <source>
        <dbReference type="Proteomes" id="UP000594195"/>
    </source>
</evidence>
<dbReference type="Proteomes" id="UP000594195">
    <property type="component" value="Chromosome"/>
</dbReference>
<proteinExistence type="predicted"/>
<dbReference type="GO" id="GO:0016787">
    <property type="term" value="F:hydrolase activity"/>
    <property type="evidence" value="ECO:0007669"/>
    <property type="project" value="UniProtKB-KW"/>
</dbReference>